<proteinExistence type="predicted"/>
<dbReference type="EMBL" id="FLUQ01000001">
    <property type="protein sequence ID" value="SBV99995.1"/>
    <property type="molecule type" value="Genomic_DNA"/>
</dbReference>
<accession>A0A212JL31</accession>
<organism evidence="1">
    <name type="scientific">uncultured delta proteobacterium</name>
    <dbReference type="NCBI Taxonomy" id="34034"/>
    <lineage>
        <taxon>Bacteria</taxon>
        <taxon>Deltaproteobacteria</taxon>
        <taxon>environmental samples</taxon>
    </lineage>
</organism>
<gene>
    <name evidence="1" type="ORF">KL86DPRO_11705</name>
</gene>
<sequence>MRNARNIFFFEKSRPAALLPCPASYFPARKGAGNAARIVLLYLLLFFVAAIPPGAHVLLAPASATVLAAQPHDENVSRLARPPAAQPSSQGALQQWHLESMLLCGLTGKRIPLVASLSGEFQWAAYGHASAALQRNRLNPARLLAYNFLRVSDGEWIPLCRPFSGEQLYAGAVRSFLPLHGNQERTSALPA</sequence>
<name>A0A212JL31_9DELT</name>
<protein>
    <submittedName>
        <fullName evidence="1">Uncharacterized protein</fullName>
    </submittedName>
</protein>
<reference evidence="1" key="1">
    <citation type="submission" date="2016-04" db="EMBL/GenBank/DDBJ databases">
        <authorList>
            <person name="Evans L.H."/>
            <person name="Alamgir A."/>
            <person name="Owens N."/>
            <person name="Weber N.D."/>
            <person name="Virtaneva K."/>
            <person name="Barbian K."/>
            <person name="Babar A."/>
            <person name="Rosenke K."/>
        </authorList>
    </citation>
    <scope>NUCLEOTIDE SEQUENCE</scope>
    <source>
        <strain evidence="1">86</strain>
    </source>
</reference>
<evidence type="ECO:0000313" key="1">
    <source>
        <dbReference type="EMBL" id="SBV99995.1"/>
    </source>
</evidence>
<dbReference type="AlphaFoldDB" id="A0A212JL31"/>